<dbReference type="Proteomes" id="UP000805193">
    <property type="component" value="Unassembled WGS sequence"/>
</dbReference>
<evidence type="ECO:0000313" key="1">
    <source>
        <dbReference type="EMBL" id="KAG0436002.1"/>
    </source>
</evidence>
<name>A0AC60QLC7_IXOPE</name>
<accession>A0AC60QLC7</accession>
<comment type="caution">
    <text evidence="1">The sequence shown here is derived from an EMBL/GenBank/DDBJ whole genome shotgun (WGS) entry which is preliminary data.</text>
</comment>
<reference evidence="1 2" key="1">
    <citation type="journal article" date="2020" name="Cell">
        <title>Large-Scale Comparative Analyses of Tick Genomes Elucidate Their Genetic Diversity and Vector Capacities.</title>
        <authorList>
            <consortium name="Tick Genome and Microbiome Consortium (TIGMIC)"/>
            <person name="Jia N."/>
            <person name="Wang J."/>
            <person name="Shi W."/>
            <person name="Du L."/>
            <person name="Sun Y."/>
            <person name="Zhan W."/>
            <person name="Jiang J.F."/>
            <person name="Wang Q."/>
            <person name="Zhang B."/>
            <person name="Ji P."/>
            <person name="Bell-Sakyi L."/>
            <person name="Cui X.M."/>
            <person name="Yuan T.T."/>
            <person name="Jiang B.G."/>
            <person name="Yang W.F."/>
            <person name="Lam T.T."/>
            <person name="Chang Q.C."/>
            <person name="Ding S.J."/>
            <person name="Wang X.J."/>
            <person name="Zhu J.G."/>
            <person name="Ruan X.D."/>
            <person name="Zhao L."/>
            <person name="Wei J.T."/>
            <person name="Ye R.Z."/>
            <person name="Que T.C."/>
            <person name="Du C.H."/>
            <person name="Zhou Y.H."/>
            <person name="Cheng J.X."/>
            <person name="Dai P.F."/>
            <person name="Guo W.B."/>
            <person name="Han X.H."/>
            <person name="Huang E.J."/>
            <person name="Li L.F."/>
            <person name="Wei W."/>
            <person name="Gao Y.C."/>
            <person name="Liu J.Z."/>
            <person name="Shao H.Z."/>
            <person name="Wang X."/>
            <person name="Wang C.C."/>
            <person name="Yang T.C."/>
            <person name="Huo Q.B."/>
            <person name="Li W."/>
            <person name="Chen H.Y."/>
            <person name="Chen S.E."/>
            <person name="Zhou L.G."/>
            <person name="Ni X.B."/>
            <person name="Tian J.H."/>
            <person name="Sheng Y."/>
            <person name="Liu T."/>
            <person name="Pan Y.S."/>
            <person name="Xia L.Y."/>
            <person name="Li J."/>
            <person name="Zhao F."/>
            <person name="Cao W.C."/>
        </authorList>
    </citation>
    <scope>NUCLEOTIDE SEQUENCE [LARGE SCALE GENOMIC DNA]</scope>
    <source>
        <strain evidence="1">Iper-2018</strain>
    </source>
</reference>
<keyword evidence="2" id="KW-1185">Reference proteome</keyword>
<proteinExistence type="predicted"/>
<organism evidence="1 2">
    <name type="scientific">Ixodes persulcatus</name>
    <name type="common">Taiga tick</name>
    <dbReference type="NCBI Taxonomy" id="34615"/>
    <lineage>
        <taxon>Eukaryota</taxon>
        <taxon>Metazoa</taxon>
        <taxon>Ecdysozoa</taxon>
        <taxon>Arthropoda</taxon>
        <taxon>Chelicerata</taxon>
        <taxon>Arachnida</taxon>
        <taxon>Acari</taxon>
        <taxon>Parasitiformes</taxon>
        <taxon>Ixodida</taxon>
        <taxon>Ixodoidea</taxon>
        <taxon>Ixodidae</taxon>
        <taxon>Ixodinae</taxon>
        <taxon>Ixodes</taxon>
    </lineage>
</organism>
<protein>
    <submittedName>
        <fullName evidence="1">Uncharacterized protein</fullName>
    </submittedName>
</protein>
<evidence type="ECO:0000313" key="2">
    <source>
        <dbReference type="Proteomes" id="UP000805193"/>
    </source>
</evidence>
<dbReference type="EMBL" id="JABSTQ010007255">
    <property type="protein sequence ID" value="KAG0436002.1"/>
    <property type="molecule type" value="Genomic_DNA"/>
</dbReference>
<gene>
    <name evidence="1" type="ORF">HPB47_018203</name>
</gene>
<sequence length="128" mass="14150">MAALESALTSTTCWNRGYDRYKDGSATVLKLERHLHLAPRQLERRGTRWTQCVKQQEQRRRTHEWGIAGVSKALEARVAESFTQSDSMALAEAVGIVETVFVTEAVAAAKTAHDVFSENAGCQGQKDA</sequence>